<reference evidence="4 5" key="1">
    <citation type="journal article" date="2014" name="Genome Announc.">
        <title>Draft Genome Sequences of Marinobacter similis A3d10T and Marinobacter salarius R9SW1T.</title>
        <authorList>
            <person name="Ivanova E.P."/>
            <person name="Ng H.J."/>
            <person name="Webb H.K."/>
            <person name="Feng G."/>
            <person name="Oshima K."/>
            <person name="Hattori M."/>
            <person name="Ohkuma M."/>
            <person name="Sergeev A.F."/>
            <person name="Mikhailov V.V."/>
            <person name="Crawford R.J."/>
            <person name="Sawabe T."/>
        </authorList>
    </citation>
    <scope>NUCLEOTIDE SEQUENCE [LARGE SCALE GENOMIC DNA]</scope>
    <source>
        <strain evidence="4 5">A3d10</strain>
    </source>
</reference>
<dbReference type="RefSeq" id="WP_041340242.1">
    <property type="nucleotide sequence ID" value="NZ_CP007151.1"/>
</dbReference>
<keyword evidence="2" id="KW-0472">Membrane</keyword>
<dbReference type="SMART" id="SM01080">
    <property type="entry name" value="CHASE2"/>
    <property type="match status" value="1"/>
</dbReference>
<accession>W5YMD3</accession>
<evidence type="ECO:0000256" key="2">
    <source>
        <dbReference type="SAM" id="Phobius"/>
    </source>
</evidence>
<evidence type="ECO:0000313" key="5">
    <source>
        <dbReference type="Proteomes" id="UP000061489"/>
    </source>
</evidence>
<keyword evidence="5" id="KW-1185">Reference proteome</keyword>
<dbReference type="Proteomes" id="UP000061489">
    <property type="component" value="Chromosome"/>
</dbReference>
<dbReference type="HOGENOM" id="CLU_326477_0_0_6"/>
<proteinExistence type="predicted"/>
<protein>
    <recommendedName>
        <fullName evidence="3">CHASE2 domain-containing protein</fullName>
    </recommendedName>
</protein>
<dbReference type="KEGG" id="msx:AU14_08655"/>
<organism evidence="4 5">
    <name type="scientific">Marinobacter similis</name>
    <dbReference type="NCBI Taxonomy" id="1420916"/>
    <lineage>
        <taxon>Bacteria</taxon>
        <taxon>Pseudomonadati</taxon>
        <taxon>Pseudomonadota</taxon>
        <taxon>Gammaproteobacteria</taxon>
        <taxon>Pseudomonadales</taxon>
        <taxon>Marinobacteraceae</taxon>
        <taxon>Marinobacter</taxon>
    </lineage>
</organism>
<name>W5YMD3_9GAMM</name>
<evidence type="ECO:0000313" key="4">
    <source>
        <dbReference type="EMBL" id="AHI30064.1"/>
    </source>
</evidence>
<dbReference type="InterPro" id="IPR007890">
    <property type="entry name" value="CHASE2"/>
</dbReference>
<dbReference type="AlphaFoldDB" id="W5YMD3"/>
<evidence type="ECO:0000259" key="3">
    <source>
        <dbReference type="SMART" id="SM01080"/>
    </source>
</evidence>
<keyword evidence="2" id="KW-1133">Transmembrane helix</keyword>
<gene>
    <name evidence="4" type="ORF">AU14_08655</name>
</gene>
<dbReference type="OrthoDB" id="6362681at2"/>
<feature type="transmembrane region" description="Helical" evidence="2">
    <location>
        <begin position="289"/>
        <end position="306"/>
    </location>
</feature>
<evidence type="ECO:0000256" key="1">
    <source>
        <dbReference type="SAM" id="MobiDB-lite"/>
    </source>
</evidence>
<feature type="domain" description="CHASE2" evidence="3">
    <location>
        <begin position="29"/>
        <end position="278"/>
    </location>
</feature>
<keyword evidence="2" id="KW-0812">Transmembrane</keyword>
<sequence>MPNIRNWREIIASLLLLALLVVLSVAGVWRNANLTFSDWLINASLVTSDIDPKVLLVELDQASVQPEELSTLESKLNELGAREVVLLPLAQPRVAREKARRVTDSLLVTRFAGEHDTEVPDGAKWLYEGMRTGWVTTPEFDAGYFRVVPAGFVGQGINNDMEIAAWFVPLLEGGRDLADSVALNFALLGNGLPTLSQRQILAGEAISELVQGRVALIGSADPLLSPGYQVPGVGAPLSNLQIQGLALATVAADAELRFPAPLWVGLVVGLLFLFNLFVFQWLSVVNGVLYSLFAVVGFGFVGWWLFESFDMLPPVADGTAAQLVSLLFVYQARRYAEAKTLTTMLGTTHSALFERYVPKAFNDSESPWPKLVVFINQQLNLSRTILLERVPGDHRVREIQALNCSIEDIAEQRRDYERAPYSDALQHRGALQLRRAFLERVGEQELEYLTPLIYAGEVLGFWALSVMPEENWSQEAFENNIASFASQISELLYHRQQLERERARERRLGRRILALDIGRTPHEQLRSAQELLGNRLLSLEAMFNNLDTGAIMYDLFGQVLQVNARALEIAGEAKVSVYRMTALDFLCGLCDLTQDDARRQLRHATLKRALVRLPVKPINGYQGLILLIRPISEHSDRPDGRAGAGLFMPFKLLGLSFELVDMSHTRKALGFRDDLLHQLALAIRDRLSRPGRSEADSARVANLQALMDTPASKPARPQPSSSANVAAEITTDTPPVEEAPVSTAGKVVPALNLQVWVGRKTAVVASVSKEASLRLQETLAENILRSVGERDLRSVGPIHWPVFNNVRAPGNSLSDLRAVLGYALSDLDGRKLIALGVAAPEDYRGDEPGFNTLPVSARKSALTIASPSSPPVRLSSARCGRS</sequence>
<dbReference type="STRING" id="1420916.AU14_08655"/>
<dbReference type="EMBL" id="CP007151">
    <property type="protein sequence ID" value="AHI30064.1"/>
    <property type="molecule type" value="Genomic_DNA"/>
</dbReference>
<feature type="transmembrane region" description="Helical" evidence="2">
    <location>
        <begin position="262"/>
        <end position="282"/>
    </location>
</feature>
<feature type="region of interest" description="Disordered" evidence="1">
    <location>
        <begin position="709"/>
        <end position="741"/>
    </location>
</feature>